<evidence type="ECO:0000313" key="12">
    <source>
        <dbReference type="Proteomes" id="UP000572268"/>
    </source>
</evidence>
<feature type="transmembrane region" description="Helical" evidence="9">
    <location>
        <begin position="123"/>
        <end position="140"/>
    </location>
</feature>
<gene>
    <name evidence="11" type="ORF">FOL46_006318</name>
</gene>
<evidence type="ECO:0000259" key="10">
    <source>
        <dbReference type="PROSITE" id="PS50102"/>
    </source>
</evidence>
<keyword evidence="4 9" id="KW-0812">Transmembrane</keyword>
<dbReference type="InterPro" id="IPR035979">
    <property type="entry name" value="RBD_domain_sf"/>
</dbReference>
<dbReference type="PANTHER" id="PTHR13146">
    <property type="match status" value="1"/>
</dbReference>
<comment type="similarity">
    <text evidence="2">Belongs to the CRT-like transporter family.</text>
</comment>
<dbReference type="InterPro" id="IPR013936">
    <property type="entry name" value="CRT-like"/>
</dbReference>
<feature type="domain" description="RRM" evidence="10">
    <location>
        <begin position="396"/>
        <end position="484"/>
    </location>
</feature>
<keyword evidence="3" id="KW-0813">Transport</keyword>
<proteinExistence type="inferred from homology"/>
<dbReference type="PROSITE" id="PS50102">
    <property type="entry name" value="RRM"/>
    <property type="match status" value="1"/>
</dbReference>
<evidence type="ECO:0000256" key="4">
    <source>
        <dbReference type="ARBA" id="ARBA00022692"/>
    </source>
</evidence>
<evidence type="ECO:0000313" key="11">
    <source>
        <dbReference type="EMBL" id="KAF4660151.1"/>
    </source>
</evidence>
<feature type="transmembrane region" description="Helical" evidence="9">
    <location>
        <begin position="319"/>
        <end position="336"/>
    </location>
</feature>
<name>A0A7J6LML6_PEROL</name>
<feature type="transmembrane region" description="Helical" evidence="9">
    <location>
        <begin position="209"/>
        <end position="231"/>
    </location>
</feature>
<keyword evidence="7" id="KW-0694">RNA-binding</keyword>
<comment type="caution">
    <text evidence="11">The sequence shown here is derived from an EMBL/GenBank/DDBJ whole genome shotgun (WGS) entry which is preliminary data.</text>
</comment>
<evidence type="ECO:0000256" key="2">
    <source>
        <dbReference type="ARBA" id="ARBA00006690"/>
    </source>
</evidence>
<evidence type="ECO:0000256" key="1">
    <source>
        <dbReference type="ARBA" id="ARBA00004141"/>
    </source>
</evidence>
<dbReference type="InterPro" id="IPR000504">
    <property type="entry name" value="RRM_dom"/>
</dbReference>
<dbReference type="EMBL" id="JABANN010000401">
    <property type="protein sequence ID" value="KAF4660151.1"/>
    <property type="molecule type" value="Genomic_DNA"/>
</dbReference>
<dbReference type="Pfam" id="PF08627">
    <property type="entry name" value="CRT-like"/>
    <property type="match status" value="1"/>
</dbReference>
<dbReference type="AlphaFoldDB" id="A0A7J6LML6"/>
<evidence type="ECO:0000256" key="6">
    <source>
        <dbReference type="ARBA" id="ARBA00023136"/>
    </source>
</evidence>
<dbReference type="SUPFAM" id="SSF103481">
    <property type="entry name" value="Multidrug resistance efflux transporter EmrE"/>
    <property type="match status" value="1"/>
</dbReference>
<comment type="subcellular location">
    <subcellularLocation>
        <location evidence="1">Membrane</location>
        <topology evidence="1">Multi-pass membrane protein</topology>
    </subcellularLocation>
</comment>
<evidence type="ECO:0000256" key="3">
    <source>
        <dbReference type="ARBA" id="ARBA00022448"/>
    </source>
</evidence>
<evidence type="ECO:0000256" key="8">
    <source>
        <dbReference type="SAM" id="MobiDB-lite"/>
    </source>
</evidence>
<evidence type="ECO:0000256" key="9">
    <source>
        <dbReference type="SAM" id="Phobius"/>
    </source>
</evidence>
<dbReference type="PANTHER" id="PTHR13146:SF1">
    <property type="entry name" value="SUGAR PHOSPHATE TRANSPORTER DOMAIN-CONTAINING PROTEIN"/>
    <property type="match status" value="1"/>
</dbReference>
<evidence type="ECO:0000256" key="5">
    <source>
        <dbReference type="ARBA" id="ARBA00022989"/>
    </source>
</evidence>
<protein>
    <recommendedName>
        <fullName evidence="10">RRM domain-containing protein</fullName>
    </recommendedName>
</protein>
<dbReference type="Gene3D" id="3.30.70.330">
    <property type="match status" value="1"/>
</dbReference>
<dbReference type="Proteomes" id="UP000572268">
    <property type="component" value="Unassembled WGS sequence"/>
</dbReference>
<feature type="transmembrane region" description="Helical" evidence="9">
    <location>
        <begin position="147"/>
        <end position="168"/>
    </location>
</feature>
<dbReference type="Pfam" id="PF04059">
    <property type="entry name" value="RRM_2"/>
    <property type="match status" value="1"/>
</dbReference>
<accession>A0A7J6LML6</accession>
<dbReference type="InterPro" id="IPR007201">
    <property type="entry name" value="Mei2-like_Rrm_C"/>
</dbReference>
<feature type="region of interest" description="Disordered" evidence="8">
    <location>
        <begin position="523"/>
        <end position="550"/>
    </location>
</feature>
<dbReference type="GO" id="GO:0016020">
    <property type="term" value="C:membrane"/>
    <property type="evidence" value="ECO:0007669"/>
    <property type="project" value="UniProtKB-SubCell"/>
</dbReference>
<reference evidence="11 12" key="1">
    <citation type="submission" date="2020-04" db="EMBL/GenBank/DDBJ databases">
        <title>Perkinsus olseni comparative genomics.</title>
        <authorList>
            <person name="Bogema D.R."/>
        </authorList>
    </citation>
    <scope>NUCLEOTIDE SEQUENCE [LARGE SCALE GENOMIC DNA]</scope>
    <source>
        <strain evidence="11">ATCC PRA-31</strain>
    </source>
</reference>
<feature type="transmembrane region" description="Helical" evidence="9">
    <location>
        <begin position="174"/>
        <end position="197"/>
    </location>
</feature>
<dbReference type="SUPFAM" id="SSF54928">
    <property type="entry name" value="RNA-binding domain, RBD"/>
    <property type="match status" value="1"/>
</dbReference>
<keyword evidence="6 9" id="KW-0472">Membrane</keyword>
<sequence>MTVSQPEGKETGENLSSISARFVRFIENINFWPLITIFVGSAILQNLCLDQIRNNGGGGKDTVHLLTFAANALGNLLVGFLPARKPWFKCHWRRALIPSAVDLVSQVLIQFGVVLAGAQIFTILYNSCIVWSVVLAFVFLKTRFSWWQIAAITVVIVGVGMKSFVNTASGSNSLILGTILILCGCLMHSLTNIINEYYIKRYDFPPTRLAGFTGLYSIIAYAVYFIAWSSWRIQEQIVDEIHANDSTVSWVALWYFLFTLANFLHAAGFFLLLSRIGNVGTAITKGLKTGTYVFISHAIYCSSNDKYCVFPLDRWQRTLTLLSAILSIAGVIAYGYSTKKYNQAKAEKEKSKIVDDGQGVPVIEASCGSTCSTNGDGEVSSVDRGCDDDGLVPGTTTVTLRDLPPSFSADTLANLLTDFRGRFDFYYVPLTFRTRTSIGYAFVNFGTPEDALAFYDRFNGARVSSDDDDDDEDAKPMVVTTAHAQGLDAQIALLRNSPVNSGDSPAFKPRRFELGTGRPLEFPHAEFVPKRGHSHRSRHRQRRAHPSAAVRERQFFGYSSSFSHVH</sequence>
<feature type="transmembrane region" description="Helical" evidence="9">
    <location>
        <begin position="64"/>
        <end position="83"/>
    </location>
</feature>
<feature type="compositionally biased region" description="Basic residues" evidence="8">
    <location>
        <begin position="530"/>
        <end position="545"/>
    </location>
</feature>
<evidence type="ECO:0000256" key="7">
    <source>
        <dbReference type="PROSITE-ProRule" id="PRU00176"/>
    </source>
</evidence>
<dbReference type="GO" id="GO:0003723">
    <property type="term" value="F:RNA binding"/>
    <property type="evidence" value="ECO:0007669"/>
    <property type="project" value="UniProtKB-UniRule"/>
</dbReference>
<feature type="transmembrane region" description="Helical" evidence="9">
    <location>
        <begin position="251"/>
        <end position="273"/>
    </location>
</feature>
<organism evidence="11 12">
    <name type="scientific">Perkinsus olseni</name>
    <name type="common">Perkinsus atlanticus</name>
    <dbReference type="NCBI Taxonomy" id="32597"/>
    <lineage>
        <taxon>Eukaryota</taxon>
        <taxon>Sar</taxon>
        <taxon>Alveolata</taxon>
        <taxon>Perkinsozoa</taxon>
        <taxon>Perkinsea</taxon>
        <taxon>Perkinsida</taxon>
        <taxon>Perkinsidae</taxon>
        <taxon>Perkinsus</taxon>
    </lineage>
</organism>
<keyword evidence="5 9" id="KW-1133">Transmembrane helix</keyword>
<dbReference type="InterPro" id="IPR012677">
    <property type="entry name" value="Nucleotide-bd_a/b_plait_sf"/>
</dbReference>
<dbReference type="InterPro" id="IPR037185">
    <property type="entry name" value="EmrE-like"/>
</dbReference>
<feature type="transmembrane region" description="Helical" evidence="9">
    <location>
        <begin position="25"/>
        <end position="44"/>
    </location>
</feature>